<comment type="caution">
    <text evidence="1">The sequence shown here is derived from an EMBL/GenBank/DDBJ whole genome shotgun (WGS) entry which is preliminary data.</text>
</comment>
<evidence type="ECO:0000313" key="1">
    <source>
        <dbReference type="EMBL" id="KRZ02916.1"/>
    </source>
</evidence>
<evidence type="ECO:0000313" key="2">
    <source>
        <dbReference type="Proteomes" id="UP000055024"/>
    </source>
</evidence>
<accession>A0A0V1GYP5</accession>
<dbReference type="AlphaFoldDB" id="A0A0V1GYP5"/>
<reference evidence="1 2" key="1">
    <citation type="submission" date="2015-01" db="EMBL/GenBank/DDBJ databases">
        <title>Evolution of Trichinella species and genotypes.</title>
        <authorList>
            <person name="Korhonen P.K."/>
            <person name="Edoardo P."/>
            <person name="Giuseppe L.R."/>
            <person name="Gasser R.B."/>
        </authorList>
    </citation>
    <scope>NUCLEOTIDE SEQUENCE [LARGE SCALE GENOMIC DNA]</scope>
    <source>
        <strain evidence="1">ISS1029</strain>
    </source>
</reference>
<proteinExistence type="predicted"/>
<keyword evidence="2" id="KW-1185">Reference proteome</keyword>
<name>A0A0V1GYP5_9BILA</name>
<sequence length="60" mass="6769">MNDRLSGICDALCAHPMGHYYFGNFLAANLAAVPPFQNFCDAQLFEQRQSAVIFRKSQMI</sequence>
<organism evidence="1 2">
    <name type="scientific">Trichinella zimbabwensis</name>
    <dbReference type="NCBI Taxonomy" id="268475"/>
    <lineage>
        <taxon>Eukaryota</taxon>
        <taxon>Metazoa</taxon>
        <taxon>Ecdysozoa</taxon>
        <taxon>Nematoda</taxon>
        <taxon>Enoplea</taxon>
        <taxon>Dorylaimia</taxon>
        <taxon>Trichinellida</taxon>
        <taxon>Trichinellidae</taxon>
        <taxon>Trichinella</taxon>
    </lineage>
</organism>
<protein>
    <submittedName>
        <fullName evidence="1">Uncharacterized protein</fullName>
    </submittedName>
</protein>
<dbReference type="EMBL" id="JYDP01000211">
    <property type="protein sequence ID" value="KRZ02916.1"/>
    <property type="molecule type" value="Genomic_DNA"/>
</dbReference>
<gene>
    <name evidence="1" type="ORF">T11_16779</name>
</gene>
<dbReference type="Proteomes" id="UP000055024">
    <property type="component" value="Unassembled WGS sequence"/>
</dbReference>